<dbReference type="InterPro" id="IPR000070">
    <property type="entry name" value="Pectinesterase_cat"/>
</dbReference>
<feature type="active site" evidence="9">
    <location>
        <position position="798"/>
    </location>
</feature>
<keyword evidence="6 10" id="KW-0456">Lyase</keyword>
<dbReference type="InterPro" id="IPR036116">
    <property type="entry name" value="FN3_sf"/>
</dbReference>
<dbReference type="Pfam" id="PF00395">
    <property type="entry name" value="SLH"/>
    <property type="match status" value="3"/>
</dbReference>
<dbReference type="CDD" id="cd00063">
    <property type="entry name" value="FN3"/>
    <property type="match status" value="4"/>
</dbReference>
<dbReference type="InterPro" id="IPR033131">
    <property type="entry name" value="Pectinesterase_Asp_AS"/>
</dbReference>
<comment type="subcellular location">
    <subcellularLocation>
        <location evidence="10">Secreted</location>
    </subcellularLocation>
</comment>
<keyword evidence="10" id="KW-0964">Secreted</keyword>
<evidence type="ECO:0000313" key="14">
    <source>
        <dbReference type="EMBL" id="MBD0382791.1"/>
    </source>
</evidence>
<evidence type="ECO:0000256" key="2">
    <source>
        <dbReference type="ARBA" id="ARBA00022729"/>
    </source>
</evidence>
<evidence type="ECO:0000256" key="8">
    <source>
        <dbReference type="ARBA" id="ARBA00023326"/>
    </source>
</evidence>
<dbReference type="SMART" id="SM00060">
    <property type="entry name" value="FN3"/>
    <property type="match status" value="6"/>
</dbReference>
<dbReference type="InterPro" id="IPR011050">
    <property type="entry name" value="Pectin_lyase_fold/virulence"/>
</dbReference>
<dbReference type="GO" id="GO:0030599">
    <property type="term" value="F:pectinesterase activity"/>
    <property type="evidence" value="ECO:0007669"/>
    <property type="project" value="InterPro"/>
</dbReference>
<dbReference type="InterPro" id="IPR005102">
    <property type="entry name" value="Carbo-bd_X2"/>
</dbReference>
<evidence type="ECO:0000259" key="12">
    <source>
        <dbReference type="PROSITE" id="PS50853"/>
    </source>
</evidence>
<evidence type="ECO:0000256" key="3">
    <source>
        <dbReference type="ARBA" id="ARBA00022801"/>
    </source>
</evidence>
<feature type="domain" description="Fibronectin type-III" evidence="12">
    <location>
        <begin position="348"/>
        <end position="444"/>
    </location>
</feature>
<dbReference type="GO" id="GO:0005576">
    <property type="term" value="C:extracellular region"/>
    <property type="evidence" value="ECO:0007669"/>
    <property type="project" value="UniProtKB-SubCell"/>
</dbReference>
<feature type="domain" description="Fibronectin type-III" evidence="12">
    <location>
        <begin position="257"/>
        <end position="346"/>
    </location>
</feature>
<dbReference type="InterPro" id="IPR013783">
    <property type="entry name" value="Ig-like_fold"/>
</dbReference>
<evidence type="ECO:0000256" key="4">
    <source>
        <dbReference type="ARBA" id="ARBA00023001"/>
    </source>
</evidence>
<dbReference type="EMBL" id="JACVVD010000008">
    <property type="protein sequence ID" value="MBD0382791.1"/>
    <property type="molecule type" value="Genomic_DNA"/>
</dbReference>
<evidence type="ECO:0000256" key="11">
    <source>
        <dbReference type="SAM" id="SignalP"/>
    </source>
</evidence>
<feature type="signal peptide" evidence="11">
    <location>
        <begin position="1"/>
        <end position="28"/>
    </location>
</feature>
<evidence type="ECO:0000256" key="9">
    <source>
        <dbReference type="PROSITE-ProRule" id="PRU10040"/>
    </source>
</evidence>
<dbReference type="GO" id="GO:0016829">
    <property type="term" value="F:lyase activity"/>
    <property type="evidence" value="ECO:0007669"/>
    <property type="project" value="UniProtKB-KW"/>
</dbReference>
<dbReference type="PROSITE" id="PS51272">
    <property type="entry name" value="SLH"/>
    <property type="match status" value="3"/>
</dbReference>
<keyword evidence="15" id="KW-1185">Reference proteome</keyword>
<organism evidence="14 15">
    <name type="scientific">Paenibacillus sedimenti</name>
    <dbReference type="NCBI Taxonomy" id="2770274"/>
    <lineage>
        <taxon>Bacteria</taxon>
        <taxon>Bacillati</taxon>
        <taxon>Bacillota</taxon>
        <taxon>Bacilli</taxon>
        <taxon>Bacillales</taxon>
        <taxon>Paenibacillaceae</taxon>
        <taxon>Paenibacillus</taxon>
    </lineage>
</organism>
<dbReference type="Pfam" id="PF03442">
    <property type="entry name" value="CBM_X2"/>
    <property type="match status" value="1"/>
</dbReference>
<evidence type="ECO:0000256" key="7">
    <source>
        <dbReference type="ARBA" id="ARBA00023277"/>
    </source>
</evidence>
<evidence type="ECO:0000256" key="5">
    <source>
        <dbReference type="ARBA" id="ARBA00023085"/>
    </source>
</evidence>
<feature type="domain" description="SLH" evidence="13">
    <location>
        <begin position="2011"/>
        <end position="2071"/>
    </location>
</feature>
<evidence type="ECO:0000256" key="1">
    <source>
        <dbReference type="ARBA" id="ARBA00008891"/>
    </source>
</evidence>
<dbReference type="InterPro" id="IPR018040">
    <property type="entry name" value="Pectinesterase_Tyr_AS"/>
</dbReference>
<keyword evidence="4" id="KW-0136">Cellulose degradation</keyword>
<name>A0A926KTV2_9BACL</name>
<feature type="domain" description="SLH" evidence="13">
    <location>
        <begin position="1944"/>
        <end position="2007"/>
    </location>
</feature>
<dbReference type="SMART" id="SM00656">
    <property type="entry name" value="Amb_all"/>
    <property type="match status" value="1"/>
</dbReference>
<evidence type="ECO:0000259" key="13">
    <source>
        <dbReference type="PROSITE" id="PS51272"/>
    </source>
</evidence>
<dbReference type="Pfam" id="PF00544">
    <property type="entry name" value="Pectate_lyase_4"/>
    <property type="match status" value="1"/>
</dbReference>
<comment type="similarity">
    <text evidence="1">Belongs to the pectinesterase family.</text>
</comment>
<evidence type="ECO:0000256" key="6">
    <source>
        <dbReference type="ARBA" id="ARBA00023239"/>
    </source>
</evidence>
<feature type="domain" description="Fibronectin type-III" evidence="12">
    <location>
        <begin position="1547"/>
        <end position="1636"/>
    </location>
</feature>
<dbReference type="InterPro" id="IPR014756">
    <property type="entry name" value="Ig_E-set"/>
</dbReference>
<comment type="caution">
    <text evidence="14">The sequence shown here is derived from an EMBL/GenBank/DDBJ whole genome shotgun (WGS) entry which is preliminary data.</text>
</comment>
<keyword evidence="5" id="KW-0063">Aspartyl esterase</keyword>
<dbReference type="GO" id="GO:0030245">
    <property type="term" value="P:cellulose catabolic process"/>
    <property type="evidence" value="ECO:0007669"/>
    <property type="project" value="UniProtKB-KW"/>
</dbReference>
<dbReference type="GO" id="GO:0042545">
    <property type="term" value="P:cell wall modification"/>
    <property type="evidence" value="ECO:0007669"/>
    <property type="project" value="InterPro"/>
</dbReference>
<keyword evidence="8 10" id="KW-0624">Polysaccharide degradation</keyword>
<gene>
    <name evidence="14" type="ORF">ICC18_21965</name>
</gene>
<keyword evidence="3" id="KW-0378">Hydrolase</keyword>
<comment type="similarity">
    <text evidence="10">Belongs to the polysaccharide lyase 1 family.</text>
</comment>
<dbReference type="Gene3D" id="2.160.20.10">
    <property type="entry name" value="Single-stranded right-handed beta-helix, Pectin lyase-like"/>
    <property type="match status" value="2"/>
</dbReference>
<keyword evidence="2 11" id="KW-0732">Signal</keyword>
<protein>
    <submittedName>
        <fullName evidence="14">S-layer homology domain-containing protein</fullName>
    </submittedName>
</protein>
<sequence length="2071" mass="222149">MSKLFRILLCLLLVVTFVPAIGPGSAQAEAFRFSENFEQPLTTTPTTSGSLTSKYIVPANSTGTPNFAQIINMQGPAWTNNTDNKVLMLHDETGNHATAQAVFTKQEGRTIVAEFDYKFDAAAISSNHRAIRLLGGSTQIVFIETFSNAIAYRYKDPVSGADKQYKSIVPSGSFQAGTWYHMKIQVNLNNPTTGVMVTVTDENNHTYRLNDGQGFQFFDSTTAQASRYLDKLDHQTSDGNKANIYYDNVTVYEPLLPPAAPVITSTVAGNTQAALTWGVTDGATNYLVKRKEGATGNYEQIAALTGLYYEDTRLHNGVSYSYIISAVNDNGSTDSEAVQLTPTDSIPLPEQVTGLQAMPLDSAVKLSWNAVPTTNGMMIKYLVMRSNAPDGTYIQLSPDAAITETRYTDTVLNNDQTYYYKIIASSVAGKGSASEVLAGTPRAPLSNPTGLTAEAGDNKVALTWNGVGAAASYNVKRSTNNGGPYTEIQRDITGTSFVDASINNGTAYYYVVTAVNAKTESMISNQVKSTPYSPIPGAPTAPKNLTAIANEGTVMLSWNATQGATAYSVRRSMHGVGSFVEIGSVAADHYSYEDNSVVNGTEYDYVVAAVNAAGISGYSNEVYVAPAEIVTVDPNQSADVDAKRFPTISEAVARASQLSGGRKVVYIKAGTYNEKVIVTAPNISFIGEGREVTKIVYGDYGGTNGQSGNVGSTFKSQTLDVQGDNFSAYNLTVENNAGPRDTYGTAVAVSVKADKAIFDNVQILGYQDTLYNGGGTTNPTTNPGRQYFRNSVIRGDVDFIFGEAPAVVIENSDIISARHPGATSKDGGYVTAAAQNKISDVGYVFLNNRLIKDASAKGDHYLGRPWKNNPKVHFINTWMDSHIKASGWSSSWAGTSGPLSPSAFREFNSVGGGANAALRDSKISEQMTAAEASALTIPRIFGDWDPTQPIILPKLIMQPLLDQKEAIVDKNVERAENLQINLLSPGIELQSIANGSYTLIRGQDYDFNGSGYVIYRHYLNSLELDKHYLTFQYTSGAQVSFILKVINSVQVKTLVANQDGWASYKKELTGGAGANGDHIDIVTNRNELIQALGGNNATNKTNASPKVVFIKGKVDMNVDDQNQPLGYEDYRQGVDTKGTPYNYTVEAYVANPAALEHARSSAQAKQAERVKIYVGSNTTLIGIGSDAKIVGGNLVLDSVSNIAITNLEFQDAYDYFPLWDPADGASGNWNSQYDNITITASSRIWIDHNSFNDNSGRSDGHEATYFGKHFQHHDGFVDITNQSDLVTLSNNHFSNHDKTMLIGSSDSGPDAGRLRVTIHHNYFENIAQRAPRVRFGQVHMYNNYYNSSNSPDNIYSIGVGASSQVYSEGNYFENVRVPVAYYDSASAGSIIDVGSTFVHSGLPTWKPNGTWNPKDTYPYTAIPSVNVKEVVLSHAGAKGRTLTVPAPVAETGLRAEAGDSRVNLTWSTVTNATYYSLKRSTTSGGTYEVINPMINVSDPSVTDATYTDEQVINGTTYYYLVTAVGTTGEFVSWNEANATPSAEIQVPPATARLSASAGDGLVSLQWDSVTGATYYKVKRGTSSGGPYSSIADTVTAATYTDRNVQNGTTYYYIVTAVNSAGEGAKSLEVNAQPYRSSQINEVGNQTTGPIHLKVTKNEDGNPKIAAASVKALRADGTMVEKAVIEGTDIKTALELMTKTTSNASAPKIIVELDVDGAATEFEFPASDLIEAAKTVPSAELSMNAAGITYNFPLKLLDALNLANQLGADAKDVKLSFTIEKLAGDKAAQIEADARKNGVSLLSNAVDFQLTASANGKSVSIHDFSGIYVSRSINVNRIISPVKSTVVLYDPTSGSMTFVPATFKPVGGATEVTMKRPGNSIYIIVNSAKSFKDLDGHWAKPDVELLASKLVVNGMTDTAFVPLNPITRAEFAALLVRALGLPKEMNAAYSDVNENDWYAGAVAAAAEAGIINGFEDGTFKPNAYITREQAAVMIARALEKAGKKPASGGKGVTVFTDNQEISSYAKDAVSAVVNAGIINGMTDHTFVPDANASRAEAAVLLKRLLQVAEFID</sequence>
<dbReference type="SUPFAM" id="SSF51126">
    <property type="entry name" value="Pectin lyase-like"/>
    <property type="match status" value="2"/>
</dbReference>
<dbReference type="InterPro" id="IPR001119">
    <property type="entry name" value="SLH_dom"/>
</dbReference>
<dbReference type="SUPFAM" id="SSF49265">
    <property type="entry name" value="Fibronectin type III"/>
    <property type="match status" value="3"/>
</dbReference>
<dbReference type="PANTHER" id="PTHR31321">
    <property type="entry name" value="ACYL-COA THIOESTER HYDROLASE YBHC-RELATED"/>
    <property type="match status" value="1"/>
</dbReference>
<dbReference type="PROSITE" id="PS50853">
    <property type="entry name" value="FN3"/>
    <property type="match status" value="4"/>
</dbReference>
<feature type="domain" description="SLH" evidence="13">
    <location>
        <begin position="1885"/>
        <end position="1943"/>
    </location>
</feature>
<reference evidence="14" key="1">
    <citation type="submission" date="2020-09" db="EMBL/GenBank/DDBJ databases">
        <title>Draft Genome Sequence of Paenibacillus sp. WST5.</title>
        <authorList>
            <person name="Bao Z."/>
        </authorList>
    </citation>
    <scope>NUCLEOTIDE SEQUENCE</scope>
    <source>
        <strain evidence="14">WST5</strain>
    </source>
</reference>
<evidence type="ECO:0000313" key="15">
    <source>
        <dbReference type="Proteomes" id="UP000650466"/>
    </source>
</evidence>
<dbReference type="RefSeq" id="WP_188176572.1">
    <property type="nucleotide sequence ID" value="NZ_JACVVD010000008.1"/>
</dbReference>
<dbReference type="Gene3D" id="2.60.40.10">
    <property type="entry name" value="Immunoglobulins"/>
    <property type="match status" value="7"/>
</dbReference>
<dbReference type="SUPFAM" id="SSF81296">
    <property type="entry name" value="E set domains"/>
    <property type="match status" value="1"/>
</dbReference>
<dbReference type="PANTHER" id="PTHR31321:SF57">
    <property type="entry name" value="PECTINESTERASE 53-RELATED"/>
    <property type="match status" value="1"/>
</dbReference>
<dbReference type="PROSITE" id="PS00800">
    <property type="entry name" value="PECTINESTERASE_1"/>
    <property type="match status" value="1"/>
</dbReference>
<dbReference type="InterPro" id="IPR003961">
    <property type="entry name" value="FN3_dom"/>
</dbReference>
<dbReference type="Pfam" id="PF01095">
    <property type="entry name" value="Pectinesterase"/>
    <property type="match status" value="1"/>
</dbReference>
<evidence type="ECO:0000256" key="10">
    <source>
        <dbReference type="RuleBase" id="RU361173"/>
    </source>
</evidence>
<dbReference type="PROSITE" id="PS00503">
    <property type="entry name" value="PECTINESTERASE_2"/>
    <property type="match status" value="1"/>
</dbReference>
<accession>A0A926KTV2</accession>
<dbReference type="InterPro" id="IPR002022">
    <property type="entry name" value="Pec_lyase"/>
</dbReference>
<feature type="domain" description="Fibronectin type-III" evidence="12">
    <location>
        <begin position="538"/>
        <end position="629"/>
    </location>
</feature>
<proteinExistence type="inferred from homology"/>
<dbReference type="Proteomes" id="UP000650466">
    <property type="component" value="Unassembled WGS sequence"/>
</dbReference>
<feature type="chain" id="PRO_5037619012" evidence="11">
    <location>
        <begin position="29"/>
        <end position="2071"/>
    </location>
</feature>
<keyword evidence="7 10" id="KW-0119">Carbohydrate metabolism</keyword>
<dbReference type="GO" id="GO:0009279">
    <property type="term" value="C:cell outer membrane"/>
    <property type="evidence" value="ECO:0007669"/>
    <property type="project" value="TreeGrafter"/>
</dbReference>
<dbReference type="InterPro" id="IPR012334">
    <property type="entry name" value="Pectin_lyas_fold"/>
</dbReference>